<dbReference type="OrthoDB" id="4177423at2759"/>
<protein>
    <submittedName>
        <fullName evidence="2">Uncharacterized protein</fullName>
    </submittedName>
</protein>
<dbReference type="EMBL" id="JXNT01000004">
    <property type="protein sequence ID" value="ODM19796.1"/>
    <property type="molecule type" value="Genomic_DNA"/>
</dbReference>
<dbReference type="InterPro" id="IPR009057">
    <property type="entry name" value="Homeodomain-like_sf"/>
</dbReference>
<gene>
    <name evidence="2" type="ORF">SI65_04782</name>
</gene>
<organism evidence="2 3">
    <name type="scientific">Aspergillus cristatus</name>
    <name type="common">Chinese Fuzhuan brick tea-fermentation fungus</name>
    <name type="synonym">Eurotium cristatum</name>
    <dbReference type="NCBI Taxonomy" id="573508"/>
    <lineage>
        <taxon>Eukaryota</taxon>
        <taxon>Fungi</taxon>
        <taxon>Dikarya</taxon>
        <taxon>Ascomycota</taxon>
        <taxon>Pezizomycotina</taxon>
        <taxon>Eurotiomycetes</taxon>
        <taxon>Eurotiomycetidae</taxon>
        <taxon>Eurotiales</taxon>
        <taxon>Aspergillaceae</taxon>
        <taxon>Aspergillus</taxon>
        <taxon>Aspergillus subgen. Aspergillus</taxon>
    </lineage>
</organism>
<dbReference type="AlphaFoldDB" id="A0A1E3BHD9"/>
<dbReference type="VEuPathDB" id="FungiDB:SI65_04782"/>
<evidence type="ECO:0000313" key="3">
    <source>
        <dbReference type="Proteomes" id="UP000094569"/>
    </source>
</evidence>
<name>A0A1E3BHD9_ASPCR</name>
<accession>A0A1E3BHD9</accession>
<feature type="compositionally biased region" description="Polar residues" evidence="1">
    <location>
        <begin position="46"/>
        <end position="55"/>
    </location>
</feature>
<reference evidence="2 3" key="1">
    <citation type="journal article" date="2016" name="BMC Genomics">
        <title>Comparative genomic and transcriptomic analyses of the Fuzhuan brick tea-fermentation fungus Aspergillus cristatus.</title>
        <authorList>
            <person name="Ge Y."/>
            <person name="Wang Y."/>
            <person name="Liu Y."/>
            <person name="Tan Y."/>
            <person name="Ren X."/>
            <person name="Zhang X."/>
            <person name="Hyde K.D."/>
            <person name="Liu Y."/>
            <person name="Liu Z."/>
        </authorList>
    </citation>
    <scope>NUCLEOTIDE SEQUENCE [LARGE SCALE GENOMIC DNA]</scope>
    <source>
        <strain evidence="2 3">GZAAS20.1005</strain>
    </source>
</reference>
<feature type="region of interest" description="Disordered" evidence="1">
    <location>
        <begin position="46"/>
        <end position="66"/>
    </location>
</feature>
<evidence type="ECO:0000313" key="2">
    <source>
        <dbReference type="EMBL" id="ODM19796.1"/>
    </source>
</evidence>
<comment type="caution">
    <text evidence="2">The sequence shown here is derived from an EMBL/GenBank/DDBJ whole genome shotgun (WGS) entry which is preliminary data.</text>
</comment>
<keyword evidence="3" id="KW-1185">Reference proteome</keyword>
<feature type="region of interest" description="Disordered" evidence="1">
    <location>
        <begin position="174"/>
        <end position="266"/>
    </location>
</feature>
<dbReference type="Proteomes" id="UP000094569">
    <property type="component" value="Unassembled WGS sequence"/>
</dbReference>
<dbReference type="SUPFAM" id="SSF46689">
    <property type="entry name" value="Homeodomain-like"/>
    <property type="match status" value="1"/>
</dbReference>
<proteinExistence type="predicted"/>
<evidence type="ECO:0000256" key="1">
    <source>
        <dbReference type="SAM" id="MobiDB-lite"/>
    </source>
</evidence>
<sequence length="266" mass="29246">MPGARLTEDQRRQITAALFRREPYPQICQVHGVSHGTLRRMAHSLSTYGTSTPPRTESPKPMGRPRSFNDQFLENLRTYVEKHPIASLPDIQNHFITTHNTKNSKSNFSRRLQETGYQRSIIGRGHTSTEKGNLPDISPEDWERLLRDPAAKEAMTAGWGTVYAWLKSSAPVRRRVTEAQRAKRKPRSQGNGAEGKDVVVGDESSDESDVRDASPGNGVENGDAPAAQPPSAHPPSGGTTVHPQLPSFQMLLAPSVGPVGQQTTRT</sequence>